<dbReference type="RefSeq" id="WP_229830052.1">
    <property type="nucleotide sequence ID" value="NZ_AP023356.1"/>
</dbReference>
<name>A0ABM7LLD9_9ACTN</name>
<evidence type="ECO:0000256" key="1">
    <source>
        <dbReference type="SAM" id="MobiDB-lite"/>
    </source>
</evidence>
<evidence type="ECO:0000313" key="3">
    <source>
        <dbReference type="Proteomes" id="UP000676967"/>
    </source>
</evidence>
<dbReference type="EMBL" id="AP023356">
    <property type="protein sequence ID" value="BCJ40062.1"/>
    <property type="molecule type" value="Genomic_DNA"/>
</dbReference>
<gene>
    <name evidence="2" type="ORF">Aiant_07190</name>
</gene>
<protein>
    <submittedName>
        <fullName evidence="2">Uncharacterized protein</fullName>
    </submittedName>
</protein>
<keyword evidence="3" id="KW-1185">Reference proteome</keyword>
<sequence length="234" mass="24873">MPQRRIHAPHLGVGLRVDQAREAVHPVAADAGAVVGGPADRVLPQVHPDRQVERVPAELLQVVAELLDARLVLHRRVRVLPARRTLGRVLAVQPVHAVQVLGLAVPRFQVGVGDRPRRGDAAVVAQLAEVLRAQPEQRRAVELGVPADVVVDLGRELVTLGVEPELGRPVLALDEDGGRFPVVPLARQVTTALQDQDLLAGPGHLVGQGPAAGPGSDHDHVGVLLVGHQESSMR</sequence>
<feature type="region of interest" description="Disordered" evidence="1">
    <location>
        <begin position="202"/>
        <end position="221"/>
    </location>
</feature>
<accession>A0ABM7LLD9</accession>
<dbReference type="Proteomes" id="UP000676967">
    <property type="component" value="Chromosome"/>
</dbReference>
<proteinExistence type="predicted"/>
<organism evidence="2 3">
    <name type="scientific">Actinoplanes ianthinogenes</name>
    <dbReference type="NCBI Taxonomy" id="122358"/>
    <lineage>
        <taxon>Bacteria</taxon>
        <taxon>Bacillati</taxon>
        <taxon>Actinomycetota</taxon>
        <taxon>Actinomycetes</taxon>
        <taxon>Micromonosporales</taxon>
        <taxon>Micromonosporaceae</taxon>
        <taxon>Actinoplanes</taxon>
    </lineage>
</organism>
<reference evidence="2 3" key="1">
    <citation type="submission" date="2020-08" db="EMBL/GenBank/DDBJ databases">
        <title>Whole genome shotgun sequence of Actinoplanes ianthinogenes NBRC 13996.</title>
        <authorList>
            <person name="Komaki H."/>
            <person name="Tamura T."/>
        </authorList>
    </citation>
    <scope>NUCLEOTIDE SEQUENCE [LARGE SCALE GENOMIC DNA]</scope>
    <source>
        <strain evidence="2 3">NBRC 13996</strain>
    </source>
</reference>
<evidence type="ECO:0000313" key="2">
    <source>
        <dbReference type="EMBL" id="BCJ40062.1"/>
    </source>
</evidence>